<name>B9SQG0_RICCO</name>
<evidence type="ECO:0000313" key="2">
    <source>
        <dbReference type="EMBL" id="EEF34144.1"/>
    </source>
</evidence>
<evidence type="ECO:0000256" key="1">
    <source>
        <dbReference type="SAM" id="MobiDB-lite"/>
    </source>
</evidence>
<sequence length="95" mass="10702">METASPRAPITITCRQTGGYGMHVADTTDFTPNKKQIEGPPHPTETSPQSPSLYKNLSQILGFQANPFLDKKQSKKAFTIWQPRKFKRGRGKQKK</sequence>
<dbReference type="InParanoid" id="B9SQG0"/>
<dbReference type="AlphaFoldDB" id="B9SQG0"/>
<gene>
    <name evidence="2" type="ORF">RCOM_1274650</name>
</gene>
<accession>B9SQG0</accession>
<feature type="compositionally biased region" description="Polar residues" evidence="1">
    <location>
        <begin position="44"/>
        <end position="53"/>
    </location>
</feature>
<protein>
    <submittedName>
        <fullName evidence="2">Uncharacterized protein</fullName>
    </submittedName>
</protein>
<proteinExistence type="predicted"/>
<keyword evidence="3" id="KW-1185">Reference proteome</keyword>
<feature type="region of interest" description="Disordered" evidence="1">
    <location>
        <begin position="21"/>
        <end position="53"/>
    </location>
</feature>
<dbReference type="EMBL" id="EQ974084">
    <property type="protein sequence ID" value="EEF34144.1"/>
    <property type="molecule type" value="Genomic_DNA"/>
</dbReference>
<organism evidence="2 3">
    <name type="scientific">Ricinus communis</name>
    <name type="common">Castor bean</name>
    <dbReference type="NCBI Taxonomy" id="3988"/>
    <lineage>
        <taxon>Eukaryota</taxon>
        <taxon>Viridiplantae</taxon>
        <taxon>Streptophyta</taxon>
        <taxon>Embryophyta</taxon>
        <taxon>Tracheophyta</taxon>
        <taxon>Spermatophyta</taxon>
        <taxon>Magnoliopsida</taxon>
        <taxon>eudicotyledons</taxon>
        <taxon>Gunneridae</taxon>
        <taxon>Pentapetalae</taxon>
        <taxon>rosids</taxon>
        <taxon>fabids</taxon>
        <taxon>Malpighiales</taxon>
        <taxon>Euphorbiaceae</taxon>
        <taxon>Acalyphoideae</taxon>
        <taxon>Acalypheae</taxon>
        <taxon>Ricinus</taxon>
    </lineage>
</organism>
<reference evidence="3" key="1">
    <citation type="journal article" date="2010" name="Nat. Biotechnol.">
        <title>Draft genome sequence of the oilseed species Ricinus communis.</title>
        <authorList>
            <person name="Chan A.P."/>
            <person name="Crabtree J."/>
            <person name="Zhao Q."/>
            <person name="Lorenzi H."/>
            <person name="Orvis J."/>
            <person name="Puiu D."/>
            <person name="Melake-Berhan A."/>
            <person name="Jones K.M."/>
            <person name="Redman J."/>
            <person name="Chen G."/>
            <person name="Cahoon E.B."/>
            <person name="Gedil M."/>
            <person name="Stanke M."/>
            <person name="Haas B.J."/>
            <person name="Wortman J.R."/>
            <person name="Fraser-Liggett C.M."/>
            <person name="Ravel J."/>
            <person name="Rabinowicz P.D."/>
        </authorList>
    </citation>
    <scope>NUCLEOTIDE SEQUENCE [LARGE SCALE GENOMIC DNA]</scope>
    <source>
        <strain evidence="3">cv. Hale</strain>
    </source>
</reference>
<dbReference type="Proteomes" id="UP000008311">
    <property type="component" value="Unassembled WGS sequence"/>
</dbReference>
<evidence type="ECO:0000313" key="3">
    <source>
        <dbReference type="Proteomes" id="UP000008311"/>
    </source>
</evidence>